<dbReference type="InterPro" id="IPR029453">
    <property type="entry name" value="Rictor_IV"/>
</dbReference>
<dbReference type="Pfam" id="PF14664">
    <property type="entry name" value="RICTOR_N"/>
    <property type="match status" value="1"/>
</dbReference>
<protein>
    <submittedName>
        <fullName evidence="4">Uncharacterized protein</fullName>
    </submittedName>
</protein>
<accession>A0A0S4IT63</accession>
<dbReference type="Pfam" id="PF14663">
    <property type="entry name" value="RasGEF_N_2"/>
    <property type="match status" value="1"/>
</dbReference>
<dbReference type="OMA" id="TIMTWER"/>
<keyword evidence="5" id="KW-1185">Reference proteome</keyword>
<proteinExistence type="predicted"/>
<dbReference type="GO" id="GO:0038203">
    <property type="term" value="P:TORC2 signaling"/>
    <property type="evidence" value="ECO:0007669"/>
    <property type="project" value="TreeGrafter"/>
</dbReference>
<evidence type="ECO:0000313" key="5">
    <source>
        <dbReference type="Proteomes" id="UP000051952"/>
    </source>
</evidence>
<reference evidence="5" key="1">
    <citation type="submission" date="2015-09" db="EMBL/GenBank/DDBJ databases">
        <authorList>
            <consortium name="Pathogen Informatics"/>
        </authorList>
    </citation>
    <scope>NUCLEOTIDE SEQUENCE [LARGE SCALE GENOMIC DNA]</scope>
    <source>
        <strain evidence="5">Lake Konstanz</strain>
    </source>
</reference>
<dbReference type="Proteomes" id="UP000051952">
    <property type="component" value="Unassembled WGS sequence"/>
</dbReference>
<dbReference type="AlphaFoldDB" id="A0A0S4IT63"/>
<dbReference type="SMART" id="SM01308">
    <property type="entry name" value="RICTOR_N"/>
    <property type="match status" value="1"/>
</dbReference>
<feature type="domain" description="Rapamycin-insensitive companion of mTOR middle" evidence="2">
    <location>
        <begin position="578"/>
        <end position="831"/>
    </location>
</feature>
<sequence>MSKELLSRHNLDGKEISKNVARYERLISDDLRGDAKGRIALEDAWAAYVAESQEYFDTKGEALMIVLDAYKRTVLTDDHGKKQQQVSSPMEAATTPPEVGSSPVTAKAFANALSEICFLGESHYAKAFGYVKCSFGSRLAVATTIALSSPSRVLRLLGLLCARIFAPNSSFLSTLSRERGIQWLALCFDRELSNETEYALGFVLRLTDLKLREKLDWVDQYFPQSLALRVASMLDGADQLNTLNPQTRLQCCRVAVQVLEAFPRQIAGADLIRVLLSMCTQKGITADESTGILRGVLHLVDSPTSRAYVRDSDISSLFTPFFENPTKDQLSEAVGRMNQSREVLCKMLCTWPGLLWIGSESMCLRALADLLHLPGPMDRKMVILNLLQSVLIAVAPHRGIPPPTLWTGASESRRRASTQAPMDFDVVGADEVGDTAGQGFELYLDTEVEDEDDLVPTTKSIGYYASDIFCASLLLVFVHHGVPQALITIAKRSQSSSGGYEPEVAHGATVLLQHMLVLMDNLLPPATVAPLHDAFTGAVAGLYSEHNGTSDSLLSSAVGGAASGVSTFLISSSAPLFMDDAVFQTNLKESHVEHHNEPSRWNFDILLLLIQGPLRVPARVRWARDNTRFFTRILGFYKPSALKSFATLRREECTDEICGFGVAMVETLLACKEGAEMLEKSEFPKALRQMLIELVEDKNPTIMTWERVGPGATKVGTVFLMMLGRFTQSANGLQLLKKYEVLKAMGDLIVKLNKGLEGAATSVRLSSGSNDPALLLSEVGHKLLRHIHLGSVPNYGVCEDLRIVASHALENKISNSLRLCALSQLRKILWRDLSTAMRWGISRLVDTLSDASFLLVEQSFRMLASICCSSVQALDYLISLKPLPLVQSVVLKENSKKWNTSSLLYRMAGRREGALFLKEAGWIQRELELWRKSENAYYCDEVERMSQGKETPTHGRHFSSRSQYHTRSDSNAHRTGAA</sequence>
<gene>
    <name evidence="4" type="ORF">BSAL_72620</name>
</gene>
<evidence type="ECO:0000259" key="3">
    <source>
        <dbReference type="SMART" id="SM01308"/>
    </source>
</evidence>
<dbReference type="SMART" id="SM01307">
    <property type="entry name" value="RICTOR_M"/>
    <property type="match status" value="1"/>
</dbReference>
<feature type="region of interest" description="Disordered" evidence="1">
    <location>
        <begin position="948"/>
        <end position="978"/>
    </location>
</feature>
<dbReference type="PANTHER" id="PTHR13298">
    <property type="entry name" value="CYTOSOLIC REGULATOR PIANISSIMO"/>
    <property type="match status" value="1"/>
</dbReference>
<dbReference type="EMBL" id="CYKH01000586">
    <property type="protein sequence ID" value="CUG06420.1"/>
    <property type="molecule type" value="Genomic_DNA"/>
</dbReference>
<evidence type="ECO:0000259" key="2">
    <source>
        <dbReference type="SMART" id="SM01307"/>
    </source>
</evidence>
<dbReference type="InterPro" id="IPR028268">
    <property type="entry name" value="Pianissimo_fam"/>
</dbReference>
<feature type="non-terminal residue" evidence="4">
    <location>
        <position position="978"/>
    </location>
</feature>
<dbReference type="VEuPathDB" id="TriTrypDB:BSAL_72620"/>
<dbReference type="GO" id="GO:0031932">
    <property type="term" value="C:TORC2 complex"/>
    <property type="evidence" value="ECO:0007669"/>
    <property type="project" value="InterPro"/>
</dbReference>
<evidence type="ECO:0000256" key="1">
    <source>
        <dbReference type="SAM" id="MobiDB-lite"/>
    </source>
</evidence>
<evidence type="ECO:0000313" key="4">
    <source>
        <dbReference type="EMBL" id="CUG06420.1"/>
    </source>
</evidence>
<organism evidence="4 5">
    <name type="scientific">Bodo saltans</name>
    <name type="common">Flagellated protozoan</name>
    <dbReference type="NCBI Taxonomy" id="75058"/>
    <lineage>
        <taxon>Eukaryota</taxon>
        <taxon>Discoba</taxon>
        <taxon>Euglenozoa</taxon>
        <taxon>Kinetoplastea</taxon>
        <taxon>Metakinetoplastina</taxon>
        <taxon>Eubodonida</taxon>
        <taxon>Bodonidae</taxon>
        <taxon>Bodo</taxon>
    </lineage>
</organism>
<dbReference type="PANTHER" id="PTHR13298:SF11">
    <property type="entry name" value="RAPAMYCIN-INSENSITIVE COMPANION OF MTOR"/>
    <property type="match status" value="1"/>
</dbReference>
<feature type="region of interest" description="Disordered" evidence="1">
    <location>
        <begin position="78"/>
        <end position="99"/>
    </location>
</feature>
<dbReference type="OrthoDB" id="271111at2759"/>
<dbReference type="InterPro" id="IPR029451">
    <property type="entry name" value="RICTOR_M"/>
</dbReference>
<dbReference type="InterPro" id="IPR028267">
    <property type="entry name" value="Pianissimo_N"/>
</dbReference>
<feature type="domain" description="Rapamycin-insensitive companion of mTOR N-terminal" evidence="3">
    <location>
        <begin position="122"/>
        <end position="524"/>
    </location>
</feature>
<dbReference type="SMART" id="SM01303">
    <property type="entry name" value="RasGEF_N_2"/>
    <property type="match status" value="1"/>
</dbReference>
<name>A0A0S4IT63_BODSA</name>